<dbReference type="Pfam" id="PF00144">
    <property type="entry name" value="Beta-lactamase"/>
    <property type="match status" value="1"/>
</dbReference>
<dbReference type="PANTHER" id="PTHR43319:SF3">
    <property type="entry name" value="BETA-LACTAMASE-RELATED DOMAIN-CONTAINING PROTEIN"/>
    <property type="match status" value="1"/>
</dbReference>
<dbReference type="Gene3D" id="3.40.710.10">
    <property type="entry name" value="DD-peptidase/beta-lactamase superfamily"/>
    <property type="match status" value="1"/>
</dbReference>
<evidence type="ECO:0000259" key="2">
    <source>
        <dbReference type="Pfam" id="PF00144"/>
    </source>
</evidence>
<protein>
    <submittedName>
        <fullName evidence="3">Serine hydrolase domain-containing protein</fullName>
        <ecNumber evidence="3">3.1.1.103</ecNumber>
    </submittedName>
</protein>
<dbReference type="PANTHER" id="PTHR43319">
    <property type="entry name" value="BETA-LACTAMASE-RELATED"/>
    <property type="match status" value="1"/>
</dbReference>
<gene>
    <name evidence="3" type="ORF">LWF01_00815</name>
</gene>
<accession>A0ABY8QVV5</accession>
<dbReference type="InterPro" id="IPR012338">
    <property type="entry name" value="Beta-lactam/transpept-like"/>
</dbReference>
<dbReference type="RefSeq" id="WP_349639140.1">
    <property type="nucleotide sequence ID" value="NZ_CP090958.1"/>
</dbReference>
<name>A0ABY8QVV5_9MICO</name>
<feature type="domain" description="Beta-lactamase-related" evidence="2">
    <location>
        <begin position="52"/>
        <end position="390"/>
    </location>
</feature>
<evidence type="ECO:0000313" key="3">
    <source>
        <dbReference type="EMBL" id="WGW12341.1"/>
    </source>
</evidence>
<dbReference type="SUPFAM" id="SSF56601">
    <property type="entry name" value="beta-lactamase/transpeptidase-like"/>
    <property type="match status" value="1"/>
</dbReference>
<dbReference type="EMBL" id="CP090958">
    <property type="protein sequence ID" value="WGW12341.1"/>
    <property type="molecule type" value="Genomic_DNA"/>
</dbReference>
<dbReference type="InterPro" id="IPR052907">
    <property type="entry name" value="Beta-lactamase/esterase"/>
</dbReference>
<keyword evidence="4" id="KW-1185">Reference proteome</keyword>
<organism evidence="3 4">
    <name type="scientific">Saxibacter everestensis</name>
    <dbReference type="NCBI Taxonomy" id="2909229"/>
    <lineage>
        <taxon>Bacteria</taxon>
        <taxon>Bacillati</taxon>
        <taxon>Actinomycetota</taxon>
        <taxon>Actinomycetes</taxon>
        <taxon>Micrococcales</taxon>
        <taxon>Brevibacteriaceae</taxon>
        <taxon>Saxibacter</taxon>
    </lineage>
</organism>
<dbReference type="InterPro" id="IPR001466">
    <property type="entry name" value="Beta-lactam-related"/>
</dbReference>
<keyword evidence="3" id="KW-0378">Hydrolase</keyword>
<feature type="region of interest" description="Disordered" evidence="1">
    <location>
        <begin position="1"/>
        <end position="20"/>
    </location>
</feature>
<dbReference type="Proteomes" id="UP001209083">
    <property type="component" value="Chromosome"/>
</dbReference>
<evidence type="ECO:0000256" key="1">
    <source>
        <dbReference type="SAM" id="MobiDB-lite"/>
    </source>
</evidence>
<dbReference type="GO" id="GO:0016787">
    <property type="term" value="F:hydrolase activity"/>
    <property type="evidence" value="ECO:0007669"/>
    <property type="project" value="UniProtKB-KW"/>
</dbReference>
<reference evidence="3 4" key="1">
    <citation type="submission" date="2023-05" db="EMBL/GenBank/DDBJ databases">
        <title>Lithophilousrod everest ZFBP1038 complete genpme.</title>
        <authorList>
            <person name="Tian M."/>
        </authorList>
    </citation>
    <scope>NUCLEOTIDE SEQUENCE [LARGE SCALE GENOMIC DNA]</scope>
    <source>
        <strain evidence="3 4">ZFBP1038</strain>
    </source>
</reference>
<dbReference type="EC" id="3.1.1.103" evidence="3"/>
<evidence type="ECO:0000313" key="4">
    <source>
        <dbReference type="Proteomes" id="UP001209083"/>
    </source>
</evidence>
<proteinExistence type="predicted"/>
<sequence>MSKQEPAASSTSVSSPSAASSSAQVTAMNDAGLAEADFARLSDVFARHLSTASGGMAFAVYRGGEPVVRLYGGTTSRCQAGQQPSAAWTPETLAVLFSGTKGLVATVAAILVDQGRLDVRAPVTEYWPEFSAGGKENVRVFHLLSHSVGLPYVDPEPEGEWGFLDNAANATALAAQVPLWIPGEKVAYHASTYGNLMNEVFLRVTGKSAGMLISELLATPLGLDVWLGLPEEQDDRVAATFKADDYAISTFLKDPERRKIVDRMYRAMLLTEKDVFNSVEMRRAEMAGGGAIGSADAMASLYSRIVDPGSGLVSASTLRDATQTWSEGLDTINDRPLRFGLGYELDDPIGTYGPVRPAFGHSGAGGGLHGAWPERGFGFSFLTNEMLAENKDSRVKDLLAVLADIDL</sequence>